<dbReference type="PROSITE" id="PS50110">
    <property type="entry name" value="RESPONSE_REGULATORY"/>
    <property type="match status" value="1"/>
</dbReference>
<dbReference type="InterPro" id="IPR018062">
    <property type="entry name" value="HTH_AraC-typ_CS"/>
</dbReference>
<evidence type="ECO:0000259" key="5">
    <source>
        <dbReference type="PROSITE" id="PS01124"/>
    </source>
</evidence>
<dbReference type="InterPro" id="IPR011006">
    <property type="entry name" value="CheY-like_superfamily"/>
</dbReference>
<dbReference type="SMART" id="SM00448">
    <property type="entry name" value="REC"/>
    <property type="match status" value="1"/>
</dbReference>
<dbReference type="PROSITE" id="PS00041">
    <property type="entry name" value="HTH_ARAC_FAMILY_1"/>
    <property type="match status" value="1"/>
</dbReference>
<dbReference type="SMART" id="SM00342">
    <property type="entry name" value="HTH_ARAC"/>
    <property type="match status" value="1"/>
</dbReference>
<dbReference type="PROSITE" id="PS01124">
    <property type="entry name" value="HTH_ARAC_FAMILY_2"/>
    <property type="match status" value="1"/>
</dbReference>
<proteinExistence type="predicted"/>
<dbReference type="Pfam" id="PF12833">
    <property type="entry name" value="HTH_18"/>
    <property type="match status" value="1"/>
</dbReference>
<dbReference type="GO" id="GO:0000160">
    <property type="term" value="P:phosphorelay signal transduction system"/>
    <property type="evidence" value="ECO:0007669"/>
    <property type="project" value="InterPro"/>
</dbReference>
<dbReference type="CDD" id="cd17536">
    <property type="entry name" value="REC_YesN-like"/>
    <property type="match status" value="1"/>
</dbReference>
<dbReference type="GO" id="GO:0003700">
    <property type="term" value="F:DNA-binding transcription factor activity"/>
    <property type="evidence" value="ECO:0007669"/>
    <property type="project" value="InterPro"/>
</dbReference>
<dbReference type="Pfam" id="PF00072">
    <property type="entry name" value="Response_reg"/>
    <property type="match status" value="1"/>
</dbReference>
<dbReference type="SUPFAM" id="SSF46689">
    <property type="entry name" value="Homeodomain-like"/>
    <property type="match status" value="2"/>
</dbReference>
<dbReference type="PANTHER" id="PTHR43280:SF28">
    <property type="entry name" value="HTH-TYPE TRANSCRIPTIONAL ACTIVATOR RHAS"/>
    <property type="match status" value="1"/>
</dbReference>
<keyword evidence="3" id="KW-0804">Transcription</keyword>
<evidence type="ECO:0000256" key="2">
    <source>
        <dbReference type="ARBA" id="ARBA00023125"/>
    </source>
</evidence>
<dbReference type="GO" id="GO:0043565">
    <property type="term" value="F:sequence-specific DNA binding"/>
    <property type="evidence" value="ECO:0007669"/>
    <property type="project" value="InterPro"/>
</dbReference>
<dbReference type="RefSeq" id="WP_183582676.1">
    <property type="nucleotide sequence ID" value="NZ_JACHXJ010000002.1"/>
</dbReference>
<sequence>MLKLLLVDDESAVLQGLTHILTQYCPNYDIVGATQHAAEAMQLLMAEHVDCVITDVKMPDIDGVELTKHIRSHYPDTSVIVHSGYADFEFVRETMKHGACDYLLKPSNYRSILDILHQIEKRRTEESKQVEEIANQKLLRATLSGEKSASTAWSGPWPKRLATLTAMVRDTDHVTRLLKDRWKAGVLLKEMEELVAHDEHVIMLFPAGLNEDQLLSRLNSVRQLLQSHGYAAYIGIGCRVDAPDELRRSYEECLRRMDFASFNELPAALNGASYDAHMEKQKPHAFGDYFQIQELGKYLLKGDSGKLKQLSDAAVSELERLRLAWDPKRLKNDVLKETLLLNEYLREHGAHPAHPEWIDYADEVKRQLTFRDLMRWVKHISASLLLRSDGEEAVPGYIQTTVRYVEENYMEELTLKSLSDKVYLNPWYFSTQFKKWMNVSFSEYVNLVRVRMAKQLLRQKDLKVYEVAEMVGFKDAAYFSTVFKHLERMSPKDYQKTLS</sequence>
<dbReference type="InterPro" id="IPR041522">
    <property type="entry name" value="CdaR_GGDEF"/>
</dbReference>
<feature type="domain" description="Response regulatory" evidence="6">
    <location>
        <begin position="3"/>
        <end position="120"/>
    </location>
</feature>
<evidence type="ECO:0000256" key="4">
    <source>
        <dbReference type="PROSITE-ProRule" id="PRU00169"/>
    </source>
</evidence>
<dbReference type="EMBL" id="JACHXJ010000002">
    <property type="protein sequence ID" value="MBB3128512.1"/>
    <property type="molecule type" value="Genomic_DNA"/>
</dbReference>
<feature type="modified residue" description="4-aspartylphosphate" evidence="4">
    <location>
        <position position="55"/>
    </location>
</feature>
<dbReference type="PANTHER" id="PTHR43280">
    <property type="entry name" value="ARAC-FAMILY TRANSCRIPTIONAL REGULATOR"/>
    <property type="match status" value="1"/>
</dbReference>
<gene>
    <name evidence="7" type="ORF">FHS19_003166</name>
</gene>
<dbReference type="Gene3D" id="3.40.50.2300">
    <property type="match status" value="1"/>
</dbReference>
<dbReference type="Proteomes" id="UP000517523">
    <property type="component" value="Unassembled WGS sequence"/>
</dbReference>
<protein>
    <submittedName>
        <fullName evidence="7">YesN/AraC family two-component response regulator</fullName>
    </submittedName>
</protein>
<accession>A0A839TP86</accession>
<evidence type="ECO:0000259" key="6">
    <source>
        <dbReference type="PROSITE" id="PS50110"/>
    </source>
</evidence>
<evidence type="ECO:0000256" key="1">
    <source>
        <dbReference type="ARBA" id="ARBA00023015"/>
    </source>
</evidence>
<feature type="domain" description="HTH araC/xylS-type" evidence="5">
    <location>
        <begin position="399"/>
        <end position="497"/>
    </location>
</feature>
<dbReference type="AlphaFoldDB" id="A0A839TP86"/>
<dbReference type="SUPFAM" id="SSF52172">
    <property type="entry name" value="CheY-like"/>
    <property type="match status" value="1"/>
</dbReference>
<keyword evidence="4" id="KW-0597">Phosphoprotein</keyword>
<dbReference type="InterPro" id="IPR001789">
    <property type="entry name" value="Sig_transdc_resp-reg_receiver"/>
</dbReference>
<organism evidence="7 8">
    <name type="scientific">Paenibacillus rhizosphaerae</name>
    <dbReference type="NCBI Taxonomy" id="297318"/>
    <lineage>
        <taxon>Bacteria</taxon>
        <taxon>Bacillati</taxon>
        <taxon>Bacillota</taxon>
        <taxon>Bacilli</taxon>
        <taxon>Bacillales</taxon>
        <taxon>Paenibacillaceae</taxon>
        <taxon>Paenibacillus</taxon>
    </lineage>
</organism>
<dbReference type="Pfam" id="PF17853">
    <property type="entry name" value="GGDEF_2"/>
    <property type="match status" value="1"/>
</dbReference>
<evidence type="ECO:0000256" key="3">
    <source>
        <dbReference type="ARBA" id="ARBA00023163"/>
    </source>
</evidence>
<evidence type="ECO:0000313" key="7">
    <source>
        <dbReference type="EMBL" id="MBB3128512.1"/>
    </source>
</evidence>
<dbReference type="InterPro" id="IPR018060">
    <property type="entry name" value="HTH_AraC"/>
</dbReference>
<dbReference type="InterPro" id="IPR009057">
    <property type="entry name" value="Homeodomain-like_sf"/>
</dbReference>
<comment type="caution">
    <text evidence="7">The sequence shown here is derived from an EMBL/GenBank/DDBJ whole genome shotgun (WGS) entry which is preliminary data.</text>
</comment>
<keyword evidence="2" id="KW-0238">DNA-binding</keyword>
<evidence type="ECO:0000313" key="8">
    <source>
        <dbReference type="Proteomes" id="UP000517523"/>
    </source>
</evidence>
<keyword evidence="1" id="KW-0805">Transcription regulation</keyword>
<reference evidence="7 8" key="1">
    <citation type="submission" date="2020-08" db="EMBL/GenBank/DDBJ databases">
        <title>Genomic Encyclopedia of Type Strains, Phase III (KMG-III): the genomes of soil and plant-associated and newly described type strains.</title>
        <authorList>
            <person name="Whitman W."/>
        </authorList>
    </citation>
    <scope>NUCLEOTIDE SEQUENCE [LARGE SCALE GENOMIC DNA]</scope>
    <source>
        <strain evidence="7 8">CECT 5831</strain>
    </source>
</reference>
<dbReference type="Gene3D" id="1.10.10.60">
    <property type="entry name" value="Homeodomain-like"/>
    <property type="match status" value="2"/>
</dbReference>
<name>A0A839TP86_9BACL</name>